<name>A0ABD2X400_9HYME</name>
<feature type="repeat" description="ANK" evidence="1">
    <location>
        <begin position="209"/>
        <end position="241"/>
    </location>
</feature>
<proteinExistence type="predicted"/>
<comment type="caution">
    <text evidence="2">The sequence shown here is derived from an EMBL/GenBank/DDBJ whole genome shotgun (WGS) entry which is preliminary data.</text>
</comment>
<dbReference type="Pfam" id="PF12796">
    <property type="entry name" value="Ank_2"/>
    <property type="match status" value="2"/>
</dbReference>
<dbReference type="Gene3D" id="1.25.40.20">
    <property type="entry name" value="Ankyrin repeat-containing domain"/>
    <property type="match status" value="2"/>
</dbReference>
<accession>A0ABD2X400</accession>
<reference evidence="2 3" key="1">
    <citation type="journal article" date="2024" name="bioRxiv">
        <title>A reference genome for Trichogramma kaykai: A tiny desert-dwelling parasitoid wasp with competing sex-ratio distorters.</title>
        <authorList>
            <person name="Culotta J."/>
            <person name="Lindsey A.R."/>
        </authorList>
    </citation>
    <scope>NUCLEOTIDE SEQUENCE [LARGE SCALE GENOMIC DNA]</scope>
    <source>
        <strain evidence="2 3">KSX58</strain>
    </source>
</reference>
<protein>
    <submittedName>
        <fullName evidence="2">Uncharacterized protein</fullName>
    </submittedName>
</protein>
<dbReference type="SMART" id="SM00248">
    <property type="entry name" value="ANK"/>
    <property type="match status" value="5"/>
</dbReference>
<keyword evidence="1" id="KW-0040">ANK repeat</keyword>
<dbReference type="PROSITE" id="PS50297">
    <property type="entry name" value="ANK_REP_REGION"/>
    <property type="match status" value="3"/>
</dbReference>
<dbReference type="InterPro" id="IPR036770">
    <property type="entry name" value="Ankyrin_rpt-contain_sf"/>
</dbReference>
<dbReference type="InterPro" id="IPR002110">
    <property type="entry name" value="Ankyrin_rpt"/>
</dbReference>
<evidence type="ECO:0000256" key="1">
    <source>
        <dbReference type="PROSITE-ProRule" id="PRU00023"/>
    </source>
</evidence>
<dbReference type="InterPro" id="IPR052391">
    <property type="entry name" value="E3_Ligase-Neurotoxin"/>
</dbReference>
<dbReference type="PANTHER" id="PTHR24133:SF40">
    <property type="entry name" value="ANKYRIN REPEAT DOMAIN 44"/>
    <property type="match status" value="1"/>
</dbReference>
<feature type="repeat" description="ANK" evidence="1">
    <location>
        <begin position="283"/>
        <end position="316"/>
    </location>
</feature>
<organism evidence="2 3">
    <name type="scientific">Trichogramma kaykai</name>
    <dbReference type="NCBI Taxonomy" id="54128"/>
    <lineage>
        <taxon>Eukaryota</taxon>
        <taxon>Metazoa</taxon>
        <taxon>Ecdysozoa</taxon>
        <taxon>Arthropoda</taxon>
        <taxon>Hexapoda</taxon>
        <taxon>Insecta</taxon>
        <taxon>Pterygota</taxon>
        <taxon>Neoptera</taxon>
        <taxon>Endopterygota</taxon>
        <taxon>Hymenoptera</taxon>
        <taxon>Apocrita</taxon>
        <taxon>Proctotrupomorpha</taxon>
        <taxon>Chalcidoidea</taxon>
        <taxon>Trichogrammatidae</taxon>
        <taxon>Trichogramma</taxon>
    </lineage>
</organism>
<dbReference type="EMBL" id="JBJJXI010000055">
    <property type="protein sequence ID" value="KAL3399491.1"/>
    <property type="molecule type" value="Genomic_DNA"/>
</dbReference>
<keyword evidence="3" id="KW-1185">Reference proteome</keyword>
<evidence type="ECO:0000313" key="3">
    <source>
        <dbReference type="Proteomes" id="UP001627154"/>
    </source>
</evidence>
<dbReference type="PROSITE" id="PS50088">
    <property type="entry name" value="ANK_REPEAT"/>
    <property type="match status" value="3"/>
</dbReference>
<sequence length="433" mass="49664">MFSNRDIEGYVLGTVIGVLPYFGNGGADGQYDFDSEIANHFKIITNLRKLKTMRELVVRDMKKNGGDLFEELDPLIEGWEGQYPDLRKMFSRKEIEWILTVCMFDKDVLSFVIRFGYRDEPELDDVGKPLLSRSTPLHRLTDRFTFGELFKIYNRYQVNYTDEHGLTHFHMACKYECYDVVKEFLNLGQDPNFLTPKSLESQEKEDEESVYPPLHTALYYGSKMVVEVLLNRGADPNLSDADGLTPLHVIGKRLNNENGLAELFFKINDENNQIVQIDARDRLGDTPLHSALNKYVHRSLLELLLRRGANPNSTNEEGMTPLHFICKDRYEAAPELTELFFNVNDDIQQTVQVDALDKYGRTPLQFAVANLLPRVVDLLLDHGADLSSFTFPCVSLFDENLNNSNNNYKLRLACEPSSNDLTKEDTSWTKGML</sequence>
<gene>
    <name evidence="2" type="ORF">TKK_006770</name>
</gene>
<dbReference type="Proteomes" id="UP001627154">
    <property type="component" value="Unassembled WGS sequence"/>
</dbReference>
<evidence type="ECO:0000313" key="2">
    <source>
        <dbReference type="EMBL" id="KAL3399491.1"/>
    </source>
</evidence>
<dbReference type="PANTHER" id="PTHR24133">
    <property type="entry name" value="ANKYRIN DOMAIN-CONTAINING"/>
    <property type="match status" value="1"/>
</dbReference>
<dbReference type="SUPFAM" id="SSF48403">
    <property type="entry name" value="Ankyrin repeat"/>
    <property type="match status" value="1"/>
</dbReference>
<dbReference type="AlphaFoldDB" id="A0ABD2X400"/>
<feature type="repeat" description="ANK" evidence="1">
    <location>
        <begin position="359"/>
        <end position="391"/>
    </location>
</feature>